<dbReference type="Pfam" id="PF00400">
    <property type="entry name" value="WD40"/>
    <property type="match status" value="1"/>
</dbReference>
<dbReference type="OrthoDB" id="26681at2759"/>
<dbReference type="STRING" id="1314773.A0A3N2Q2F3"/>
<dbReference type="SUPFAM" id="SSF49899">
    <property type="entry name" value="Concanavalin A-like lectins/glucanases"/>
    <property type="match status" value="1"/>
</dbReference>
<dbReference type="Pfam" id="PF02138">
    <property type="entry name" value="Beach"/>
    <property type="match status" value="1"/>
</dbReference>
<dbReference type="InterPro" id="IPR001680">
    <property type="entry name" value="WD40_rpt"/>
</dbReference>
<dbReference type="CDD" id="cd06071">
    <property type="entry name" value="Beach"/>
    <property type="match status" value="1"/>
</dbReference>
<dbReference type="SUPFAM" id="SSF50978">
    <property type="entry name" value="WD40 repeat-like"/>
    <property type="match status" value="1"/>
</dbReference>
<dbReference type="InterPro" id="IPR015943">
    <property type="entry name" value="WD40/YVTN_repeat-like_dom_sf"/>
</dbReference>
<name>A0A3N2Q2F3_SODAK</name>
<evidence type="ECO:0000256" key="1">
    <source>
        <dbReference type="ARBA" id="ARBA00022574"/>
    </source>
</evidence>
<keyword evidence="1 5" id="KW-0853">WD repeat</keyword>
<dbReference type="Pfam" id="PF23295">
    <property type="entry name" value="Arm_4"/>
    <property type="match status" value="1"/>
</dbReference>
<dbReference type="SUPFAM" id="SSF50729">
    <property type="entry name" value="PH domain-like"/>
    <property type="match status" value="1"/>
</dbReference>
<dbReference type="InterPro" id="IPR023362">
    <property type="entry name" value="PH-BEACH_dom"/>
</dbReference>
<dbReference type="Gene3D" id="2.130.10.10">
    <property type="entry name" value="YVTN repeat-like/Quinoprotein amine dehydrogenase"/>
    <property type="match status" value="1"/>
</dbReference>
<dbReference type="InterPro" id="IPR000409">
    <property type="entry name" value="BEACH_dom"/>
</dbReference>
<dbReference type="InterPro" id="IPR036322">
    <property type="entry name" value="WD40_repeat_dom_sf"/>
</dbReference>
<evidence type="ECO:0000256" key="2">
    <source>
        <dbReference type="ARBA" id="ARBA00022737"/>
    </source>
</evidence>
<dbReference type="PANTHER" id="PTHR46108:SF4">
    <property type="entry name" value="BLUE CHEESE"/>
    <property type="match status" value="1"/>
</dbReference>
<feature type="compositionally biased region" description="Polar residues" evidence="6">
    <location>
        <begin position="1790"/>
        <end position="1801"/>
    </location>
</feature>
<dbReference type="Pfam" id="PF13385">
    <property type="entry name" value="Laminin_G_3"/>
    <property type="match status" value="1"/>
</dbReference>
<dbReference type="PROSITE" id="PS50294">
    <property type="entry name" value="WD_REPEATS_REGION"/>
    <property type="match status" value="1"/>
</dbReference>
<evidence type="ECO:0000256" key="5">
    <source>
        <dbReference type="PROSITE-ProRule" id="PRU00221"/>
    </source>
</evidence>
<dbReference type="Gene3D" id="1.10.1540.10">
    <property type="entry name" value="BEACH domain"/>
    <property type="match status" value="1"/>
</dbReference>
<dbReference type="PROSITE" id="PS50197">
    <property type="entry name" value="BEACH"/>
    <property type="match status" value="1"/>
</dbReference>
<dbReference type="GeneID" id="39577545"/>
<dbReference type="RefSeq" id="XP_028468755.1">
    <property type="nucleotide sequence ID" value="XM_028609067.1"/>
</dbReference>
<keyword evidence="10" id="KW-1185">Reference proteome</keyword>
<evidence type="ECO:0000259" key="7">
    <source>
        <dbReference type="PROSITE" id="PS50197"/>
    </source>
</evidence>
<dbReference type="PANTHER" id="PTHR46108">
    <property type="entry name" value="BLUE CHEESE"/>
    <property type="match status" value="1"/>
</dbReference>
<feature type="region of interest" description="Disordered" evidence="6">
    <location>
        <begin position="198"/>
        <end position="222"/>
    </location>
</feature>
<dbReference type="InterPro" id="IPR013320">
    <property type="entry name" value="ConA-like_dom_sf"/>
</dbReference>
<dbReference type="InterPro" id="IPR051944">
    <property type="entry name" value="BEACH_domain_protein"/>
</dbReference>
<dbReference type="SMART" id="SM00320">
    <property type="entry name" value="WD40"/>
    <property type="match status" value="4"/>
</dbReference>
<organism evidence="9 10">
    <name type="scientific">Sodiomyces alkalinus (strain CBS 110278 / VKM F-3762 / F11)</name>
    <name type="common">Alkaliphilic filamentous fungus</name>
    <dbReference type="NCBI Taxonomy" id="1314773"/>
    <lineage>
        <taxon>Eukaryota</taxon>
        <taxon>Fungi</taxon>
        <taxon>Dikarya</taxon>
        <taxon>Ascomycota</taxon>
        <taxon>Pezizomycotina</taxon>
        <taxon>Sordariomycetes</taxon>
        <taxon>Hypocreomycetidae</taxon>
        <taxon>Glomerellales</taxon>
        <taxon>Plectosphaerellaceae</taxon>
        <taxon>Sodiomyces</taxon>
    </lineage>
</organism>
<dbReference type="Pfam" id="PF14844">
    <property type="entry name" value="PH_BEACH"/>
    <property type="match status" value="1"/>
</dbReference>
<dbReference type="InterPro" id="IPR056252">
    <property type="entry name" value="Alfy-like_Arm-like"/>
</dbReference>
<feature type="region of interest" description="Disordered" evidence="6">
    <location>
        <begin position="1139"/>
        <end position="1165"/>
    </location>
</feature>
<dbReference type="Gene3D" id="2.60.120.200">
    <property type="match status" value="1"/>
</dbReference>
<feature type="domain" description="BEACH" evidence="7">
    <location>
        <begin position="2012"/>
        <end position="2304"/>
    </location>
</feature>
<dbReference type="EMBL" id="ML119052">
    <property type="protein sequence ID" value="ROT40949.1"/>
    <property type="molecule type" value="Genomic_DNA"/>
</dbReference>
<dbReference type="FunFam" id="1.10.1540.10:FF:000001">
    <property type="entry name" value="neurobeachin isoform X1"/>
    <property type="match status" value="1"/>
</dbReference>
<dbReference type="PROSITE" id="PS51783">
    <property type="entry name" value="PH_BEACH"/>
    <property type="match status" value="1"/>
</dbReference>
<reference evidence="9 10" key="1">
    <citation type="journal article" date="2018" name="Mol. Ecol.">
        <title>The obligate alkalophilic soda-lake fungus Sodiomyces alkalinus has shifted to a protein diet.</title>
        <authorList>
            <person name="Grum-Grzhimaylo A.A."/>
            <person name="Falkoski D.L."/>
            <person name="van den Heuvel J."/>
            <person name="Valero-Jimenez C.A."/>
            <person name="Min B."/>
            <person name="Choi I.G."/>
            <person name="Lipzen A."/>
            <person name="Daum C.G."/>
            <person name="Aanen D.K."/>
            <person name="Tsang A."/>
            <person name="Henrissat B."/>
            <person name="Bilanenko E.N."/>
            <person name="de Vries R.P."/>
            <person name="van Kan J.A.L."/>
            <person name="Grigoriev I.V."/>
            <person name="Debets A.J.M."/>
        </authorList>
    </citation>
    <scope>NUCLEOTIDE SEQUENCE [LARGE SCALE GENOMIC DNA]</scope>
    <source>
        <strain evidence="9 10">F11</strain>
    </source>
</reference>
<proteinExistence type="predicted"/>
<evidence type="ECO:0000313" key="10">
    <source>
        <dbReference type="Proteomes" id="UP000272025"/>
    </source>
</evidence>
<dbReference type="InterPro" id="IPR011993">
    <property type="entry name" value="PH-like_dom_sf"/>
</dbReference>
<dbReference type="Gene3D" id="2.30.29.30">
    <property type="entry name" value="Pleckstrin-homology domain (PH domain)/Phosphotyrosine-binding domain (PTB)"/>
    <property type="match status" value="1"/>
</dbReference>
<dbReference type="PROSITE" id="PS50082">
    <property type="entry name" value="WD_REPEATS_2"/>
    <property type="match status" value="1"/>
</dbReference>
<protein>
    <recommendedName>
        <fullName evidence="4">Beige protein homolog 1</fullName>
    </recommendedName>
</protein>
<dbReference type="Proteomes" id="UP000272025">
    <property type="component" value="Unassembled WGS sequence"/>
</dbReference>
<feature type="compositionally biased region" description="Low complexity" evidence="6">
    <location>
        <begin position="1761"/>
        <end position="1779"/>
    </location>
</feature>
<feature type="region of interest" description="Disordered" evidence="6">
    <location>
        <begin position="1761"/>
        <end position="1804"/>
    </location>
</feature>
<evidence type="ECO:0000256" key="6">
    <source>
        <dbReference type="SAM" id="MobiDB-lite"/>
    </source>
</evidence>
<feature type="compositionally biased region" description="Basic and acidic residues" evidence="6">
    <location>
        <begin position="205"/>
        <end position="222"/>
    </location>
</feature>
<comment type="function">
    <text evidence="3">May be involved in protein sorting and cell wall formation.</text>
</comment>
<dbReference type="InterPro" id="IPR036372">
    <property type="entry name" value="BEACH_dom_sf"/>
</dbReference>
<feature type="region of interest" description="Disordered" evidence="6">
    <location>
        <begin position="928"/>
        <end position="965"/>
    </location>
</feature>
<dbReference type="SMART" id="SM01026">
    <property type="entry name" value="Beach"/>
    <property type="match status" value="1"/>
</dbReference>
<evidence type="ECO:0000259" key="8">
    <source>
        <dbReference type="PROSITE" id="PS51783"/>
    </source>
</evidence>
<feature type="domain" description="BEACH-type PH" evidence="8">
    <location>
        <begin position="1838"/>
        <end position="1971"/>
    </location>
</feature>
<evidence type="ECO:0000256" key="3">
    <source>
        <dbReference type="ARBA" id="ARBA00054699"/>
    </source>
</evidence>
<dbReference type="CDD" id="cd01201">
    <property type="entry name" value="PH_BEACH"/>
    <property type="match status" value="1"/>
</dbReference>
<dbReference type="SUPFAM" id="SSF81837">
    <property type="entry name" value="BEACH domain"/>
    <property type="match status" value="1"/>
</dbReference>
<evidence type="ECO:0000256" key="4">
    <source>
        <dbReference type="ARBA" id="ARBA00073334"/>
    </source>
</evidence>
<keyword evidence="2" id="KW-0677">Repeat</keyword>
<feature type="repeat" description="WD" evidence="5">
    <location>
        <begin position="2436"/>
        <end position="2477"/>
    </location>
</feature>
<feature type="compositionally biased region" description="Polar residues" evidence="6">
    <location>
        <begin position="928"/>
        <end position="947"/>
    </location>
</feature>
<sequence length="2621" mass="294050">MATLLRRYRSSTSTSTPSTSKSADILRALLDKLTAHAENKQANGYPTILTLIEVLQKVRQHVAAPEPPSVHQDDFRYLRGFYKVLDVLRSFSGFYDPQTRTQSEKEEIFGLLEAALDLLSAAFQDHPGNKRYFRNRVESGGWEALEQIIASIGLAGSDSDTWTNSQVFGKLLAFSLGDKRVGELFHTVFEATSIAKNTPPLQNTKDGREIDNRDHVHGKEDGDVASRPILDVAGKVRKAIHKDSVFRIPEILRTVVGFWETIPRAQDRPAEPVSMTVLDAVSSAVSVSMFNLAALHSTGVLSRFLRVCFDPAQQLNPDEKQKLLVLCKKLMYLGTNQPADAQFLLANQSPEASTFSLEMASAYSGPPFFQLDLSLHGHSSIELPTLGRVFPPSNAPGYTFTAWVRIDRSDPASHTTLFGACDSTQTCFLLIYLEKDTRNFILQTSVKTQRPSVRFKSVVFKERQWYHIALVHKRPKTISASKASLYINGEFAEQLKCAYPMPPPSAHGSTDSLASFTSSNSKPNPVQAFIGTPKGLASRLGPGQVFSKWSLASAHLIEDALSDDLIAVHHGLGARYQGNYQDSLGGFQTYEASANLGLRNEIVHPGRDEASDLLRAIREKAGTLVPESKSLLSIFPTAVFREDGLFQDTQLHRALPRAASTNLIQMTQRSGSAIAVNAAVPSLPEALARSHGVAVLIGNPVVAAPSHFDDNFWRLAGFTPLALKLVDRASAVEEVVRAVEMLFLCIKRSWRNSEAMERDNGYAILGMLLRAKLGYSGSPGIESASTRLSATNEERDQMSFQLLSLLLEFVGYNHAEPLDSFIINPLAYRVLLIDFDTWRRSAPITQELYYKQFVTFSVKSKYRQFNSRRLIRMRIVKRLLDAMKAETISEDVLPHFMDALEQLVKCNYTAEVHRALALFITYTFHSPASSLPRTPKPVSSSTRSSTPGFIRRAPLDSSSSSTPATSKFLTKKQLGTKILGMYSGLLCEKGNLANIKKFARTVTNKVRESGDARSTLLSMDQWLLYLLAEDDAETVVYGAKILARLLVTHGSAYTTKFATKTAGFTIMAYHLKRWWDVPTLWPICLSILFGYDVAEIDFTREFDFSNLIEMFGSSKIATPESLPVITSMLQSGLKDIFRHQEDPSSPPADTVFRDGRPPAASLEATRPRATSMELFQALQSRRTEQMRKPSDWVVDHVSVLNTVVRFFSDLHSRSSSFRDLALSSEYVRQLLRALYPVVVSTDELSPETELNSPDATLTFEGADVIIRPLAVSGPSPIIRTASVQAATNPRTISRGRPLRRASSFILVTSQAAPDAAAPPLWQPSDPKNVLSRQTSSTVREGLLELVTDIFTEQLLNRKEFPGFSLFAKIPPGFQEHQAYFESYVLRNTIEHLNNYIQRTQKILCEPKVLMNMARFSNHVVEAIFEGWFMDGAEVMLEFLGTILEYLQRPEVSSLKSVRLCSQALATIRHCFLRINLLRLSELDDAQTSEGQALAFMHKILYWQTAILGCLSNEHEFVRLLWYQLYTKLVDDRAPIRLAAANILRIMLVQKPDESTALFRQGLASDEQRLTAQFSTLTEVDNETFVVWVDQHRPSLDAFFFGGFSKTWEEFVAAENQRTVDSAKLRLARRKECLKTWQAGNHATDNAIVSHQMANSSWMKSIFNSEHFKHQRLMQDQQDDMAFLSSAFAKMDRDLRRPGAVFSEPAQPKWKLDRTEGRNRMRLRLLPVYSKDHEVFQPKRRAGELAVSSALKVNTLVPPVTQASASISATPTSSQAPSAQRCEGAIGEPETSYQKSESSGSDSVVAPEDDFEMVDDPNDALDGDDGFEDKNRKVMRRLQQGDQVQSVYNISRIIGLEACEGILIVGREAMYIMDNVFQCASGEIVNAWQAPPDERDPFSEIITDIKTTERRQNSGRSEQESRSWRWHDVISVSKRRFLFRDVAIEIFFTDGRSYLLTTMNPVSRDSLFGKLMNKAPHTNAASSLPNPEDGWRLETLKVMEEPSQTLGFGSKFGNIFNTSSWNPSLRRWQKGEISNFHYLMLVNTMAGRTFNDLTQYPVFPWVLADYTSEELNLDDPATFRDLSKPMGAQTSGRVTGFQESYKALAEIGETPFHYGTHYSSAMIVSSYLIRLPPFVQSYILLQGGTFDHADRLFQSIPQAWKSASCENKADVRELIPEFFCLPEFLTNTNGYNFGHRESSGARVDNVVLPPWAKGDPKIFIAKHREALESPFVSRNLHHWIDLIFGYKQRGEAAVESLNVFHYLSYRGAADLDSISDPQERRIAAGVIHNFGQTPHQVFAKPHPQREVLQGPARKLDTSVYALTRLPHPLLESQDRISSLLYAPKLDRLLCASAFRLNVPPYDKWLEWGYADNSVRFFFSDNRKPAGLFENLHIGQISCVTFANSKTLITAGEDCVISVFAMQTAPGRPVELLPRSSLFGHKAPVTTIAVSKTFSTFVSISADGQAFMWDINRLEFIRKLPLARQVECASINDVTGDLMLCCGPNVVLYNINGSLMLDQNVCMESDDFVHSCAFYEGSGNEWLQNQLIITGHRRGRVNIWRKCVKNGKWTLELLRRLDHVDQRSEAGLNYDAGITCITPMPHCVYTGDEDGRVFEWSLLHRDR</sequence>
<accession>A0A3N2Q2F3</accession>
<evidence type="ECO:0000313" key="9">
    <source>
        <dbReference type="EMBL" id="ROT40949.1"/>
    </source>
</evidence>
<gene>
    <name evidence="9" type="ORF">SODALDRAFT_307439</name>
</gene>